<evidence type="ECO:0000256" key="2">
    <source>
        <dbReference type="ARBA" id="ARBA00022771"/>
    </source>
</evidence>
<dbReference type="InterPro" id="IPR013083">
    <property type="entry name" value="Znf_RING/FYVE/PHD"/>
</dbReference>
<evidence type="ECO:0000256" key="4">
    <source>
        <dbReference type="PROSITE-ProRule" id="PRU00175"/>
    </source>
</evidence>
<evidence type="ECO:0000313" key="8">
    <source>
        <dbReference type="Proteomes" id="UP000095300"/>
    </source>
</evidence>
<feature type="compositionally biased region" description="Polar residues" evidence="5">
    <location>
        <begin position="310"/>
        <end position="336"/>
    </location>
</feature>
<evidence type="ECO:0000256" key="1">
    <source>
        <dbReference type="ARBA" id="ARBA00022723"/>
    </source>
</evidence>
<proteinExistence type="predicted"/>
<dbReference type="KEGG" id="scac:106080652"/>
<dbReference type="STRING" id="35570.A0A1I8NUY4"/>
<dbReference type="GO" id="GO:0045944">
    <property type="term" value="P:positive regulation of transcription by RNA polymerase II"/>
    <property type="evidence" value="ECO:0007669"/>
    <property type="project" value="TreeGrafter"/>
</dbReference>
<dbReference type="PANTHER" id="PTHR23041">
    <property type="entry name" value="RING FINGER DOMAIN-CONTAINING"/>
    <property type="match status" value="1"/>
</dbReference>
<dbReference type="SMART" id="SM00184">
    <property type="entry name" value="RING"/>
    <property type="match status" value="1"/>
</dbReference>
<reference evidence="7" key="1">
    <citation type="submission" date="2020-05" db="UniProtKB">
        <authorList>
            <consortium name="EnsemblMetazoa"/>
        </authorList>
    </citation>
    <scope>IDENTIFICATION</scope>
    <source>
        <strain evidence="7">USDA</strain>
    </source>
</reference>
<dbReference type="PROSITE" id="PS00518">
    <property type="entry name" value="ZF_RING_1"/>
    <property type="match status" value="1"/>
</dbReference>
<keyword evidence="2 4" id="KW-0863">Zinc-finger</keyword>
<dbReference type="EnsemblMetazoa" id="SCAU002261-RA">
    <property type="protein sequence ID" value="SCAU002261-PA"/>
    <property type="gene ID" value="SCAU002261"/>
</dbReference>
<name>A0A1I8NUY4_STOCA</name>
<dbReference type="Gene3D" id="3.30.40.10">
    <property type="entry name" value="Zinc/RING finger domain, C3HC4 (zinc finger)"/>
    <property type="match status" value="1"/>
</dbReference>
<dbReference type="GO" id="GO:0008270">
    <property type="term" value="F:zinc ion binding"/>
    <property type="evidence" value="ECO:0007669"/>
    <property type="project" value="UniProtKB-KW"/>
</dbReference>
<dbReference type="AlphaFoldDB" id="A0A1I8NUY4"/>
<dbReference type="InterPro" id="IPR001841">
    <property type="entry name" value="Znf_RING"/>
</dbReference>
<keyword evidence="1" id="KW-0479">Metal-binding</keyword>
<evidence type="ECO:0000256" key="3">
    <source>
        <dbReference type="ARBA" id="ARBA00022833"/>
    </source>
</evidence>
<feature type="compositionally biased region" description="Basic and acidic residues" evidence="5">
    <location>
        <begin position="129"/>
        <end position="140"/>
    </location>
</feature>
<dbReference type="PANTHER" id="PTHR23041:SF78">
    <property type="entry name" value="E3 UBIQUITIN-PROTEIN LIGASE RNF4"/>
    <property type="match status" value="1"/>
</dbReference>
<dbReference type="Proteomes" id="UP000095300">
    <property type="component" value="Unassembled WGS sequence"/>
</dbReference>
<gene>
    <name evidence="7" type="primary">106080652</name>
</gene>
<dbReference type="OrthoDB" id="6105938at2759"/>
<dbReference type="InterPro" id="IPR017907">
    <property type="entry name" value="Znf_RING_CS"/>
</dbReference>
<dbReference type="InterPro" id="IPR047134">
    <property type="entry name" value="RNF4"/>
</dbReference>
<evidence type="ECO:0000256" key="5">
    <source>
        <dbReference type="SAM" id="MobiDB-lite"/>
    </source>
</evidence>
<feature type="region of interest" description="Disordered" evidence="5">
    <location>
        <begin position="58"/>
        <end position="80"/>
    </location>
</feature>
<feature type="region of interest" description="Disordered" evidence="5">
    <location>
        <begin position="128"/>
        <end position="159"/>
    </location>
</feature>
<dbReference type="VEuPathDB" id="VectorBase:SCAU002261"/>
<keyword evidence="8" id="KW-1185">Reference proteome</keyword>
<evidence type="ECO:0000313" key="7">
    <source>
        <dbReference type="EnsemblMetazoa" id="SCAU002261-PA"/>
    </source>
</evidence>
<feature type="region of interest" description="Disordered" evidence="5">
    <location>
        <begin position="307"/>
        <end position="338"/>
    </location>
</feature>
<dbReference type="PROSITE" id="PS50089">
    <property type="entry name" value="ZF_RING_2"/>
    <property type="match status" value="1"/>
</dbReference>
<protein>
    <recommendedName>
        <fullName evidence="6">RING-type domain-containing protein</fullName>
    </recommendedName>
</protein>
<evidence type="ECO:0000259" key="6">
    <source>
        <dbReference type="PROSITE" id="PS50089"/>
    </source>
</evidence>
<dbReference type="SUPFAM" id="SSF57850">
    <property type="entry name" value="RING/U-box"/>
    <property type="match status" value="1"/>
</dbReference>
<sequence>MSEASGAGSSLMEKSADEMLEDVAVFIDSVCRDLNIVSPPTTNRRTVYQNTSPIYHAVSSPETTPPPTATAVASAGGASGSDLSDSYNAFADNLTSRRPNANHNSLLERIDRICNSVDQNLRSIGIYIHPEETSPNRGENDGSNISSVPHRQPKQNIIRPRRANLNQAMIEETPADATPPTTSSNVRNETNRSRRPNLNQATLQATPTNGNFYTTRIVHDHTPIVVANETVSDAARPLPNEIILAEDDDDDDDVVVVHSNLPPVIDLCTPSDSHRRTVFNRPELPRRQLEANDTEVEIVPVRRRRISRSNAVEPQPTITTSSGGEITESHTTSDSSEPAPYVCPVCLECCFKRRPTATKCGHIYCEECIRQAIRLTHKCPMCKAKINCSQLTRLYI</sequence>
<feature type="domain" description="RING-type" evidence="6">
    <location>
        <begin position="343"/>
        <end position="383"/>
    </location>
</feature>
<accession>A0A1I8NUY4</accession>
<feature type="region of interest" description="Disordered" evidence="5">
    <location>
        <begin position="171"/>
        <end position="198"/>
    </location>
</feature>
<organism evidence="7 8">
    <name type="scientific">Stomoxys calcitrans</name>
    <name type="common">Stable fly</name>
    <name type="synonym">Conops calcitrans</name>
    <dbReference type="NCBI Taxonomy" id="35570"/>
    <lineage>
        <taxon>Eukaryota</taxon>
        <taxon>Metazoa</taxon>
        <taxon>Ecdysozoa</taxon>
        <taxon>Arthropoda</taxon>
        <taxon>Hexapoda</taxon>
        <taxon>Insecta</taxon>
        <taxon>Pterygota</taxon>
        <taxon>Neoptera</taxon>
        <taxon>Endopterygota</taxon>
        <taxon>Diptera</taxon>
        <taxon>Brachycera</taxon>
        <taxon>Muscomorpha</taxon>
        <taxon>Muscoidea</taxon>
        <taxon>Muscidae</taxon>
        <taxon>Stomoxys</taxon>
    </lineage>
</organism>
<keyword evidence="3" id="KW-0862">Zinc</keyword>